<sequence>MTGNLLRSTLLSKALMASTLTAALLLPATQLQATTATDKVPAKEQKAEGLRELDWSELSPPVDEKVVKEFEEGKITYADAMRYMSKLGNTPVQALDKNKVRIPGYLVPLNMDKNQMATELLLVPTLGACVHVPPPPPNQTIFIRFDKGIKVTEAGYTPYWLEGTLKVENNTSEYTDTLYGMTADAITEYTFE</sequence>
<protein>
    <recommendedName>
        <fullName evidence="4">DUF3299 domain-containing protein</fullName>
    </recommendedName>
</protein>
<evidence type="ECO:0000313" key="2">
    <source>
        <dbReference type="EMBL" id="SMA43736.1"/>
    </source>
</evidence>
<dbReference type="RefSeq" id="WP_087108720.1">
    <property type="nucleotide sequence ID" value="NZ_CBCSCN010000008.1"/>
</dbReference>
<dbReference type="InterPro" id="IPR021727">
    <property type="entry name" value="DUF3299"/>
</dbReference>
<reference evidence="2 3" key="1">
    <citation type="submission" date="2017-03" db="EMBL/GenBank/DDBJ databases">
        <authorList>
            <person name="Afonso C.L."/>
            <person name="Miller P.J."/>
            <person name="Scott M.A."/>
            <person name="Spackman E."/>
            <person name="Goraichik I."/>
            <person name="Dimitrov K.M."/>
            <person name="Suarez D.L."/>
            <person name="Swayne D.E."/>
        </authorList>
    </citation>
    <scope>NUCLEOTIDE SEQUENCE [LARGE SCALE GENOMIC DNA]</scope>
    <source>
        <strain evidence="2">SB41UT1</strain>
    </source>
</reference>
<dbReference type="Pfam" id="PF11736">
    <property type="entry name" value="DUF3299"/>
    <property type="match status" value="1"/>
</dbReference>
<dbReference type="Proteomes" id="UP000196573">
    <property type="component" value="Unassembled WGS sequence"/>
</dbReference>
<keyword evidence="1" id="KW-0732">Signal</keyword>
<dbReference type="AlphaFoldDB" id="A0A1X7AIJ4"/>
<dbReference type="EMBL" id="FWPT01000003">
    <property type="protein sequence ID" value="SMA43736.1"/>
    <property type="molecule type" value="Genomic_DNA"/>
</dbReference>
<proteinExistence type="predicted"/>
<evidence type="ECO:0008006" key="4">
    <source>
        <dbReference type="Google" id="ProtNLM"/>
    </source>
</evidence>
<evidence type="ECO:0000313" key="3">
    <source>
        <dbReference type="Proteomes" id="UP000196573"/>
    </source>
</evidence>
<gene>
    <name evidence="2" type="ORF">EHSB41UT_01653</name>
</gene>
<accession>A0A1X7AIJ4</accession>
<name>A0A1X7AIJ4_9GAMM</name>
<dbReference type="Gene3D" id="2.40.50.870">
    <property type="entry name" value="Protein of unknown function (DUF3299)"/>
    <property type="match status" value="1"/>
</dbReference>
<dbReference type="OrthoDB" id="9784998at2"/>
<keyword evidence="3" id="KW-1185">Reference proteome</keyword>
<feature type="chain" id="PRO_5012485327" description="DUF3299 domain-containing protein" evidence="1">
    <location>
        <begin position="34"/>
        <end position="192"/>
    </location>
</feature>
<feature type="signal peptide" evidence="1">
    <location>
        <begin position="1"/>
        <end position="33"/>
    </location>
</feature>
<organism evidence="2 3">
    <name type="scientific">Parendozoicomonas haliclonae</name>
    <dbReference type="NCBI Taxonomy" id="1960125"/>
    <lineage>
        <taxon>Bacteria</taxon>
        <taxon>Pseudomonadati</taxon>
        <taxon>Pseudomonadota</taxon>
        <taxon>Gammaproteobacteria</taxon>
        <taxon>Oceanospirillales</taxon>
        <taxon>Endozoicomonadaceae</taxon>
        <taxon>Parendozoicomonas</taxon>
    </lineage>
</organism>
<evidence type="ECO:0000256" key="1">
    <source>
        <dbReference type="SAM" id="SignalP"/>
    </source>
</evidence>